<dbReference type="CDD" id="cd00024">
    <property type="entry name" value="CD_CSD"/>
    <property type="match status" value="1"/>
</dbReference>
<dbReference type="Gene3D" id="3.30.420.10">
    <property type="entry name" value="Ribonuclease H-like superfamily/Ribonuclease H"/>
    <property type="match status" value="1"/>
</dbReference>
<dbReference type="GO" id="GO:0015074">
    <property type="term" value="P:DNA integration"/>
    <property type="evidence" value="ECO:0007669"/>
    <property type="project" value="InterPro"/>
</dbReference>
<feature type="domain" description="Chromo" evidence="2">
    <location>
        <begin position="339"/>
        <end position="388"/>
    </location>
</feature>
<organism evidence="4 5">
    <name type="scientific">Cannabis sativa</name>
    <name type="common">Hemp</name>
    <name type="synonym">Marijuana</name>
    <dbReference type="NCBI Taxonomy" id="3483"/>
    <lineage>
        <taxon>Eukaryota</taxon>
        <taxon>Viridiplantae</taxon>
        <taxon>Streptophyta</taxon>
        <taxon>Embryophyta</taxon>
        <taxon>Tracheophyta</taxon>
        <taxon>Spermatophyta</taxon>
        <taxon>Magnoliopsida</taxon>
        <taxon>eudicotyledons</taxon>
        <taxon>Gunneridae</taxon>
        <taxon>Pentapetalae</taxon>
        <taxon>rosids</taxon>
        <taxon>fabids</taxon>
        <taxon>Rosales</taxon>
        <taxon>Cannabaceae</taxon>
        <taxon>Cannabis</taxon>
    </lineage>
</organism>
<dbReference type="Pfam" id="PF24626">
    <property type="entry name" value="SH3_Tf2-1"/>
    <property type="match status" value="1"/>
</dbReference>
<dbReference type="Gene3D" id="2.40.50.40">
    <property type="match status" value="1"/>
</dbReference>
<proteinExistence type="predicted"/>
<evidence type="ECO:0008006" key="6">
    <source>
        <dbReference type="Google" id="ProtNLM"/>
    </source>
</evidence>
<dbReference type="SUPFAM" id="SSF54160">
    <property type="entry name" value="Chromo domain-like"/>
    <property type="match status" value="1"/>
</dbReference>
<dbReference type="InterPro" id="IPR023780">
    <property type="entry name" value="Chromo_domain"/>
</dbReference>
<dbReference type="InterPro" id="IPR056924">
    <property type="entry name" value="SH3_Tf2-1"/>
</dbReference>
<dbReference type="InterPro" id="IPR001584">
    <property type="entry name" value="Integrase_cat-core"/>
</dbReference>
<dbReference type="EMBL" id="UZAU01000058">
    <property type="status" value="NOT_ANNOTATED_CDS"/>
    <property type="molecule type" value="Genomic_DNA"/>
</dbReference>
<dbReference type="AlphaFoldDB" id="A0A803QVK0"/>
<reference evidence="4" key="1">
    <citation type="submission" date="2018-11" db="EMBL/GenBank/DDBJ databases">
        <authorList>
            <person name="Grassa J C."/>
        </authorList>
    </citation>
    <scope>NUCLEOTIDE SEQUENCE [LARGE SCALE GENOMIC DNA]</scope>
</reference>
<dbReference type="Gramene" id="novel_model_1904_5bd9a17a">
    <property type="protein sequence ID" value="cds.novel_model_1904_5bd9a17a"/>
    <property type="gene ID" value="novel_gene_1042_5bd9a17a"/>
</dbReference>
<name>A0A803QVK0_CANSA</name>
<evidence type="ECO:0000313" key="4">
    <source>
        <dbReference type="EnsemblPlants" id="cds.novel_model_1904_5bd9a17a"/>
    </source>
</evidence>
<protein>
    <recommendedName>
        <fullName evidence="6">Reverse transcriptase</fullName>
    </recommendedName>
</protein>
<dbReference type="InterPro" id="IPR016197">
    <property type="entry name" value="Chromo-like_dom_sf"/>
</dbReference>
<dbReference type="PANTHER" id="PTHR37984">
    <property type="entry name" value="PROTEIN CBG26694"/>
    <property type="match status" value="1"/>
</dbReference>
<sequence>MREDVVDYTRTCLVCQQDKVERHKTPGLLEPLSVPSRPWESVSLDFISGLPKTGDLNAILVIVDRFSKYATFIPVSKQCPAEETAQLFFKHIVKYWGVPQNIVSDRDRRFTGTFWSELFKLLGSQMNISSSYHPQTDGQTERFNGMLEEYLRHFVNANQKNWPQLLDVAQFCFNSQKSSSSNKSPFEVVNGQQPLLPHTVDEYHGRNPRAFNFTKDWKKNTEIAQAYLEKASRRMKKWADQKRRPLEFKTGDLVLIKLRPEQLRFRGDKDIRLVRKYEGPVPVISKIGLASYKVELPSWMKIHPVLHVSNLKPYHEDPEDPARNQSTRDDISIQRRSSREPEEILAERTVRVKKRRKEYLVKWKGLADDEISWEKAEDLQQFIQKIEDHAAGSSRTPNN</sequence>
<evidence type="ECO:0000313" key="5">
    <source>
        <dbReference type="Proteomes" id="UP000596661"/>
    </source>
</evidence>
<keyword evidence="5" id="KW-1185">Reference proteome</keyword>
<evidence type="ECO:0000259" key="3">
    <source>
        <dbReference type="PROSITE" id="PS50994"/>
    </source>
</evidence>
<dbReference type="OMA" id="CHPGTHR"/>
<reference evidence="4" key="2">
    <citation type="submission" date="2021-03" db="UniProtKB">
        <authorList>
            <consortium name="EnsemblPlants"/>
        </authorList>
    </citation>
    <scope>IDENTIFICATION</scope>
</reference>
<dbReference type="GO" id="GO:0003676">
    <property type="term" value="F:nucleic acid binding"/>
    <property type="evidence" value="ECO:0007669"/>
    <property type="project" value="InterPro"/>
</dbReference>
<dbReference type="InterPro" id="IPR036397">
    <property type="entry name" value="RNaseH_sf"/>
</dbReference>
<dbReference type="InterPro" id="IPR012337">
    <property type="entry name" value="RNaseH-like_sf"/>
</dbReference>
<feature type="domain" description="Integrase catalytic" evidence="3">
    <location>
        <begin position="34"/>
        <end position="193"/>
    </location>
</feature>
<evidence type="ECO:0000256" key="1">
    <source>
        <dbReference type="SAM" id="MobiDB-lite"/>
    </source>
</evidence>
<dbReference type="EnsemblPlants" id="novel_model_1904_5bd9a17a">
    <property type="protein sequence ID" value="cds.novel_model_1904_5bd9a17a"/>
    <property type="gene ID" value="novel_gene_1042_5bd9a17a"/>
</dbReference>
<feature type="region of interest" description="Disordered" evidence="1">
    <location>
        <begin position="313"/>
        <end position="339"/>
    </location>
</feature>
<dbReference type="PROSITE" id="PS50013">
    <property type="entry name" value="CHROMO_2"/>
    <property type="match status" value="1"/>
</dbReference>
<dbReference type="InterPro" id="IPR000953">
    <property type="entry name" value="Chromo/chromo_shadow_dom"/>
</dbReference>
<dbReference type="InterPro" id="IPR050951">
    <property type="entry name" value="Retrovirus_Pol_polyprotein"/>
</dbReference>
<dbReference type="Proteomes" id="UP000596661">
    <property type="component" value="Chromosome 1"/>
</dbReference>
<dbReference type="FunFam" id="3.30.420.10:FF:000032">
    <property type="entry name" value="Retrovirus-related Pol polyprotein from transposon 297-like Protein"/>
    <property type="match status" value="1"/>
</dbReference>
<evidence type="ECO:0000259" key="2">
    <source>
        <dbReference type="PROSITE" id="PS50013"/>
    </source>
</evidence>
<dbReference type="PROSITE" id="PS50994">
    <property type="entry name" value="INTEGRASE"/>
    <property type="match status" value="1"/>
</dbReference>
<dbReference type="PANTHER" id="PTHR37984:SF5">
    <property type="entry name" value="PROTEIN NYNRIN-LIKE"/>
    <property type="match status" value="1"/>
</dbReference>
<dbReference type="SMART" id="SM00298">
    <property type="entry name" value="CHROMO"/>
    <property type="match status" value="1"/>
</dbReference>
<dbReference type="Pfam" id="PF00385">
    <property type="entry name" value="Chromo"/>
    <property type="match status" value="1"/>
</dbReference>
<dbReference type="SUPFAM" id="SSF53098">
    <property type="entry name" value="Ribonuclease H-like"/>
    <property type="match status" value="1"/>
</dbReference>
<accession>A0A803QVK0</accession>